<comment type="caution">
    <text evidence="1">The sequence shown here is derived from an EMBL/GenBank/DDBJ whole genome shotgun (WGS) entry which is preliminary data.</text>
</comment>
<proteinExistence type="predicted"/>
<dbReference type="EMBL" id="CM034415">
    <property type="protein sequence ID" value="KAJ0169983.1"/>
    <property type="molecule type" value="Genomic_DNA"/>
</dbReference>
<evidence type="ECO:0000313" key="2">
    <source>
        <dbReference type="Proteomes" id="UP000824533"/>
    </source>
</evidence>
<keyword evidence="2" id="KW-1185">Reference proteome</keyword>
<gene>
    <name evidence="1" type="ORF">K1T71_014589</name>
</gene>
<dbReference type="Proteomes" id="UP000824533">
    <property type="component" value="Linkage Group LG29"/>
</dbReference>
<sequence length="293" mass="32072">MASHNTRSKTKKFTEEATQGMEPSDTLAVTPTRNFTHVTDGVHTPFEQRDDATDHAFSSQAAESNMTFSHENVAAIISSLQRSQIEALKELRSSITRANASTPIPQVTAEGTLTRCKATFSGNPDENVEAFIEALEAYNECAQNESTDIFVSRIRALFAKLPNGVLNEIFMLDVTYGLLSCRIREKLRRIDFQTFAELLYHVRNAEDAILPRMSQVPTTRALHVPSAAPDAPSAPAPAPKPAPPPQTTKQHVAPTTPSTSFDSEPAPPRNPGIDRFVHNVKGMEIQGSSAVNY</sequence>
<protein>
    <submittedName>
        <fullName evidence="1">Uncharacterized protein</fullName>
    </submittedName>
</protein>
<name>A0ACC1CEF8_9NEOP</name>
<organism evidence="1 2">
    <name type="scientific">Dendrolimus kikuchii</name>
    <dbReference type="NCBI Taxonomy" id="765133"/>
    <lineage>
        <taxon>Eukaryota</taxon>
        <taxon>Metazoa</taxon>
        <taxon>Ecdysozoa</taxon>
        <taxon>Arthropoda</taxon>
        <taxon>Hexapoda</taxon>
        <taxon>Insecta</taxon>
        <taxon>Pterygota</taxon>
        <taxon>Neoptera</taxon>
        <taxon>Endopterygota</taxon>
        <taxon>Lepidoptera</taxon>
        <taxon>Glossata</taxon>
        <taxon>Ditrysia</taxon>
        <taxon>Bombycoidea</taxon>
        <taxon>Lasiocampidae</taxon>
        <taxon>Dendrolimus</taxon>
    </lineage>
</organism>
<reference evidence="1 2" key="1">
    <citation type="journal article" date="2021" name="Front. Genet.">
        <title>Chromosome-Level Genome Assembly Reveals Significant Gene Expansion in the Toll and IMD Signaling Pathways of Dendrolimus kikuchii.</title>
        <authorList>
            <person name="Zhou J."/>
            <person name="Wu P."/>
            <person name="Xiong Z."/>
            <person name="Liu N."/>
            <person name="Zhao N."/>
            <person name="Ji M."/>
            <person name="Qiu Y."/>
            <person name="Yang B."/>
        </authorList>
    </citation>
    <scope>NUCLEOTIDE SEQUENCE [LARGE SCALE GENOMIC DNA]</scope>
    <source>
        <strain evidence="1">Ann1</strain>
    </source>
</reference>
<accession>A0ACC1CEF8</accession>
<evidence type="ECO:0000313" key="1">
    <source>
        <dbReference type="EMBL" id="KAJ0169983.1"/>
    </source>
</evidence>